<dbReference type="OrthoDB" id="546764at2759"/>
<organism evidence="7">
    <name type="scientific">Sipha flava</name>
    <name type="common">yellow sugarcane aphid</name>
    <dbReference type="NCBI Taxonomy" id="143950"/>
    <lineage>
        <taxon>Eukaryota</taxon>
        <taxon>Metazoa</taxon>
        <taxon>Ecdysozoa</taxon>
        <taxon>Arthropoda</taxon>
        <taxon>Hexapoda</taxon>
        <taxon>Insecta</taxon>
        <taxon>Pterygota</taxon>
        <taxon>Neoptera</taxon>
        <taxon>Paraneoptera</taxon>
        <taxon>Hemiptera</taxon>
        <taxon>Sternorrhyncha</taxon>
        <taxon>Aphidomorpha</taxon>
        <taxon>Aphidoidea</taxon>
        <taxon>Aphididae</taxon>
        <taxon>Sipha</taxon>
    </lineage>
</organism>
<dbReference type="InterPro" id="IPR034727">
    <property type="entry name" value="Kintoun"/>
</dbReference>
<feature type="domain" description="PIH1D1/2/3 CS-like" evidence="6">
    <location>
        <begin position="240"/>
        <end position="340"/>
    </location>
</feature>
<dbReference type="InterPro" id="IPR050734">
    <property type="entry name" value="PIH1/Kintoun_subfamily"/>
</dbReference>
<protein>
    <recommendedName>
        <fullName evidence="3">Protein kintoun</fullName>
    </recommendedName>
    <alternativeName>
        <fullName evidence="3">Dynein assembly factor 2, axonemal homolog</fullName>
    </alternativeName>
</protein>
<dbReference type="HAMAP" id="MF_03069">
    <property type="entry name" value="Kintoun"/>
    <property type="match status" value="1"/>
</dbReference>
<feature type="domain" description="PIH1 N-terminal" evidence="5">
    <location>
        <begin position="41"/>
        <end position="197"/>
    </location>
</feature>
<feature type="compositionally biased region" description="Basic and acidic residues" evidence="4">
    <location>
        <begin position="587"/>
        <end position="599"/>
    </location>
</feature>
<feature type="compositionally biased region" description="Basic residues" evidence="4">
    <location>
        <begin position="603"/>
        <end position="614"/>
    </location>
</feature>
<dbReference type="PANTHER" id="PTHR22997">
    <property type="entry name" value="PIH1 DOMAIN-CONTAINING PROTEIN 1"/>
    <property type="match status" value="1"/>
</dbReference>
<comment type="subcellular location">
    <subcellularLocation>
        <location evidence="3">Cytoplasm</location>
    </subcellularLocation>
    <subcellularLocation>
        <location evidence="2">Dynein axonemal particle</location>
    </subcellularLocation>
</comment>
<evidence type="ECO:0000259" key="6">
    <source>
        <dbReference type="Pfam" id="PF18201"/>
    </source>
</evidence>
<dbReference type="GO" id="GO:0120293">
    <property type="term" value="C:dynein axonemal particle"/>
    <property type="evidence" value="ECO:0007669"/>
    <property type="project" value="UniProtKB-SubCell"/>
</dbReference>
<feature type="region of interest" description="Disordered" evidence="4">
    <location>
        <begin position="723"/>
        <end position="832"/>
    </location>
</feature>
<evidence type="ECO:0000256" key="1">
    <source>
        <dbReference type="ARBA" id="ARBA00022490"/>
    </source>
</evidence>
<dbReference type="GO" id="GO:0070286">
    <property type="term" value="P:axonemal dynein complex assembly"/>
    <property type="evidence" value="ECO:0007669"/>
    <property type="project" value="UniProtKB-UniRule"/>
</dbReference>
<dbReference type="PANTHER" id="PTHR22997:SF3">
    <property type="entry name" value="PROTEIN KINTOUN"/>
    <property type="match status" value="1"/>
</dbReference>
<comment type="function">
    <text evidence="3">Required for cytoplasmic pre-assembly of axonemal dyneins, thereby playing a central role in motility in cilia and flagella. Involved in pre-assembly of dynein arm complexes in the cytoplasm before intraflagellar transport loads them for the ciliary compartment.</text>
</comment>
<evidence type="ECO:0000256" key="4">
    <source>
        <dbReference type="SAM" id="MobiDB-lite"/>
    </source>
</evidence>
<dbReference type="InterPro" id="IPR008978">
    <property type="entry name" value="HSP20-like_chaperone"/>
</dbReference>
<dbReference type="GO" id="GO:0060285">
    <property type="term" value="P:cilium-dependent cell motility"/>
    <property type="evidence" value="ECO:0007669"/>
    <property type="project" value="UniProtKB-UniRule"/>
</dbReference>
<evidence type="ECO:0000259" key="5">
    <source>
        <dbReference type="Pfam" id="PF08190"/>
    </source>
</evidence>
<dbReference type="Gene3D" id="2.60.40.790">
    <property type="match status" value="1"/>
</dbReference>
<feature type="region of interest" description="Disordered" evidence="4">
    <location>
        <begin position="584"/>
        <end position="616"/>
    </location>
</feature>
<dbReference type="AlphaFoldDB" id="A0A2S2R2C1"/>
<sequence length="832" mass="94036">MSGGQCDLDDLDITAQELDSIGEALKDQQFRKLLCEYVDEINDPVNRAQQEREIEQYERERGTRVTFVRPQPGYVLKTSADGSRKVFVNVCSCDVLDRPVVSRTGGGHHWSLPHCLSPVRQDYDRSRKPCDVYDVVFHPDVLDMVGRGQRLKDMVEDTALSMIEKNNNVVLDRANVKYPKMFFKGVTRSMVIRTKIDGFQQPADNSQGTTELPGCPYKPPEERPIQHHDLGALKQKSLFTVPKFTIKYRSDIDIQEHGYNMHCKMNAVIPKELIIEIQLPLLDSSVNIELDVLPKSLKLVCNKPSKYKLDINLPYTVSEEKGNAKFDKSTKTMIVSLPVVRKEPLFEYPNNLVSEVEMSKEECRENVSDINIVNGHLDSVACNDQNNVNNQESISTNGHHNGNEINHKSITECNSNNNYIIPNDVHYMLPEHEFTFENKYVLTLNVKNVDPTSINVIVINDKQLISGKFHSIGSGFFPIWFAFCLQIPSKSSLFKSDVKVLPSDKNIILEFATNFKPEGKEYWYGLDQDNLTVQYIHMEKCKENSNALANGISIALNDSDDDGDDDDVFDDNKEDVNTKCLRQQNNKKNDGSLLKDKNNKVTTKGKKKKGKKIQKSNAIPIADSLPESVKKMDFIPGSLPVEFNNERPTIRGILKKRALSECSVMDDVLLSPPQTYSSSLDNVDTDSSNILGSSYDLNHKKTVRFNDHVIEKKINFNISIAAQAKKHRQRQQRKRNIREHNTPSESEASEAEDRSYGPLNMVSESEETSVSESSTGEMSDDNSNGPTTLSSKVTVVSDSKKDHKRRKSKSARKNASLAKQASTNNLIFPIEY</sequence>
<feature type="compositionally biased region" description="Low complexity" evidence="4">
    <location>
        <begin position="787"/>
        <end position="797"/>
    </location>
</feature>
<keyword evidence="1 3" id="KW-0963">Cytoplasm</keyword>
<dbReference type="Pfam" id="PF18201">
    <property type="entry name" value="PIH1_CS"/>
    <property type="match status" value="1"/>
</dbReference>
<dbReference type="InterPro" id="IPR041442">
    <property type="entry name" value="PIH1D1/2/3_CS-like"/>
</dbReference>
<proteinExistence type="inferred from homology"/>
<gene>
    <name evidence="7" type="primary">Ppi20</name>
    <name evidence="7" type="ORF">g.75356</name>
</gene>
<reference evidence="7" key="1">
    <citation type="submission" date="2018-04" db="EMBL/GenBank/DDBJ databases">
        <title>Transcriptome assembly of Sipha flava.</title>
        <authorList>
            <person name="Scully E.D."/>
            <person name="Geib S.M."/>
            <person name="Palmer N.A."/>
            <person name="Koch K."/>
            <person name="Bradshaw J."/>
            <person name="Heng-Moss T."/>
            <person name="Sarath G."/>
        </authorList>
    </citation>
    <scope>NUCLEOTIDE SEQUENCE</scope>
</reference>
<evidence type="ECO:0000256" key="2">
    <source>
        <dbReference type="ARBA" id="ARBA00024190"/>
    </source>
</evidence>
<dbReference type="InterPro" id="IPR012981">
    <property type="entry name" value="PIH1_N"/>
</dbReference>
<evidence type="ECO:0000313" key="7">
    <source>
        <dbReference type="EMBL" id="MBY84125.1"/>
    </source>
</evidence>
<feature type="compositionally biased region" description="Basic residues" evidence="4">
    <location>
        <begin position="724"/>
        <end position="737"/>
    </location>
</feature>
<dbReference type="Pfam" id="PF08190">
    <property type="entry name" value="PIH1"/>
    <property type="match status" value="1"/>
</dbReference>
<dbReference type="EMBL" id="GGMS01014922">
    <property type="protein sequence ID" value="MBY84125.1"/>
    <property type="molecule type" value="Transcribed_RNA"/>
</dbReference>
<name>A0A2S2R2C1_9HEMI</name>
<evidence type="ECO:0000256" key="3">
    <source>
        <dbReference type="HAMAP-Rule" id="MF_03069"/>
    </source>
</evidence>
<accession>A0A2S2R2C1</accession>
<feature type="compositionally biased region" description="Basic residues" evidence="4">
    <location>
        <begin position="802"/>
        <end position="812"/>
    </location>
</feature>
<comment type="similarity">
    <text evidence="3">Belongs to the PIH1 family. Kintoun subfamily.</text>
</comment>